<dbReference type="Proteomes" id="UP000299102">
    <property type="component" value="Unassembled WGS sequence"/>
</dbReference>
<evidence type="ECO:0000313" key="2">
    <source>
        <dbReference type="Proteomes" id="UP000299102"/>
    </source>
</evidence>
<gene>
    <name evidence="1" type="ORF">EVAR_40417_1</name>
</gene>
<name>A0A4C1WAC0_EUMVA</name>
<reference evidence="1 2" key="1">
    <citation type="journal article" date="2019" name="Commun. Biol.">
        <title>The bagworm genome reveals a unique fibroin gene that provides high tensile strength.</title>
        <authorList>
            <person name="Kono N."/>
            <person name="Nakamura H."/>
            <person name="Ohtoshi R."/>
            <person name="Tomita M."/>
            <person name="Numata K."/>
            <person name="Arakawa K."/>
        </authorList>
    </citation>
    <scope>NUCLEOTIDE SEQUENCE [LARGE SCALE GENOMIC DNA]</scope>
</reference>
<accession>A0A4C1WAC0</accession>
<dbReference type="EMBL" id="BGZK01000514">
    <property type="protein sequence ID" value="GBP47993.1"/>
    <property type="molecule type" value="Genomic_DNA"/>
</dbReference>
<comment type="caution">
    <text evidence="1">The sequence shown here is derived from an EMBL/GenBank/DDBJ whole genome shotgun (WGS) entry which is preliminary data.</text>
</comment>
<organism evidence="1 2">
    <name type="scientific">Eumeta variegata</name>
    <name type="common">Bagworm moth</name>
    <name type="synonym">Eumeta japonica</name>
    <dbReference type="NCBI Taxonomy" id="151549"/>
    <lineage>
        <taxon>Eukaryota</taxon>
        <taxon>Metazoa</taxon>
        <taxon>Ecdysozoa</taxon>
        <taxon>Arthropoda</taxon>
        <taxon>Hexapoda</taxon>
        <taxon>Insecta</taxon>
        <taxon>Pterygota</taxon>
        <taxon>Neoptera</taxon>
        <taxon>Endopterygota</taxon>
        <taxon>Lepidoptera</taxon>
        <taxon>Glossata</taxon>
        <taxon>Ditrysia</taxon>
        <taxon>Tineoidea</taxon>
        <taxon>Psychidae</taxon>
        <taxon>Oiketicinae</taxon>
        <taxon>Eumeta</taxon>
    </lineage>
</organism>
<dbReference type="AlphaFoldDB" id="A0A4C1WAC0"/>
<proteinExistence type="predicted"/>
<evidence type="ECO:0000313" key="1">
    <source>
        <dbReference type="EMBL" id="GBP47993.1"/>
    </source>
</evidence>
<protein>
    <submittedName>
        <fullName evidence="1">Uncharacterized protein</fullName>
    </submittedName>
</protein>
<sequence>MLSKIPLYRSLAFCWGKICDSQSEQTKKSGTPSRSASELTRCPGGAAPCVVGVDANYETWLLREADTFAQPESLTSLGGPGADWRGGRGAAGRGRLVCRIRPTIITPTEFYDGSGFLSRVRHIGGLVRARRPAGWKRNRRRLGLRV</sequence>
<keyword evidence="2" id="KW-1185">Reference proteome</keyword>